<gene>
    <name evidence="1" type="primary">ORF177326</name>
</gene>
<accession>A0A0B7BB14</accession>
<dbReference type="EMBL" id="HACG01043664">
    <property type="protein sequence ID" value="CEK90529.1"/>
    <property type="molecule type" value="Transcribed_RNA"/>
</dbReference>
<proteinExistence type="predicted"/>
<feature type="non-terminal residue" evidence="1">
    <location>
        <position position="72"/>
    </location>
</feature>
<reference evidence="1" key="1">
    <citation type="submission" date="2014-12" db="EMBL/GenBank/DDBJ databases">
        <title>Insight into the proteome of Arion vulgaris.</title>
        <authorList>
            <person name="Aradska J."/>
            <person name="Bulat T."/>
            <person name="Smidak R."/>
            <person name="Sarate P."/>
            <person name="Gangsoo J."/>
            <person name="Sialana F."/>
            <person name="Bilban M."/>
            <person name="Lubec G."/>
        </authorList>
    </citation>
    <scope>NUCLEOTIDE SEQUENCE</scope>
    <source>
        <tissue evidence="1">Skin</tissue>
    </source>
</reference>
<evidence type="ECO:0000313" key="1">
    <source>
        <dbReference type="EMBL" id="CEK90529.1"/>
    </source>
</evidence>
<name>A0A0B7BB14_9EUPU</name>
<organism evidence="1">
    <name type="scientific">Arion vulgaris</name>
    <dbReference type="NCBI Taxonomy" id="1028688"/>
    <lineage>
        <taxon>Eukaryota</taxon>
        <taxon>Metazoa</taxon>
        <taxon>Spiralia</taxon>
        <taxon>Lophotrochozoa</taxon>
        <taxon>Mollusca</taxon>
        <taxon>Gastropoda</taxon>
        <taxon>Heterobranchia</taxon>
        <taxon>Euthyneura</taxon>
        <taxon>Panpulmonata</taxon>
        <taxon>Eupulmonata</taxon>
        <taxon>Stylommatophora</taxon>
        <taxon>Helicina</taxon>
        <taxon>Arionoidea</taxon>
        <taxon>Arionidae</taxon>
        <taxon>Arion</taxon>
    </lineage>
</organism>
<dbReference type="AlphaFoldDB" id="A0A0B7BB14"/>
<sequence length="72" mass="8700">MIFERWRLVWCVGNGLNHYKCQQFAELHSSSFRYTLSLKNREQTCWLDLPPYQEVSQIEDRSGQRRTAQAYE</sequence>
<protein>
    <submittedName>
        <fullName evidence="1">Uncharacterized protein</fullName>
    </submittedName>
</protein>